<dbReference type="PANTHER" id="PTHR36379:SF1">
    <property type="entry name" value="PUTATIVE RECOMBINATION INITIATION DEFECT 1-RELATED"/>
    <property type="match status" value="1"/>
</dbReference>
<dbReference type="EMBL" id="GBRH01213636">
    <property type="protein sequence ID" value="JAD84259.1"/>
    <property type="molecule type" value="Transcribed_RNA"/>
</dbReference>
<protein>
    <submittedName>
        <fullName evidence="1">Uncharacterized protein</fullName>
    </submittedName>
</protein>
<dbReference type="InterPro" id="IPR044968">
    <property type="entry name" value="PRD1"/>
</dbReference>
<sequence>MLHHSANRVLIEPAKSIILNSSLVSLTDVIVHEACTKGPSLFQHNQETSFGEFVILILLLVFFSLRSLHAILDASIDWQDFLQHSNDTQSFSVLGIPCHDLCRLMHFGPSSIKLIASQCLFELLTRISDQRMRLNADLRCSVKYLKSIIAVTEGLVFSQDSKVAGNCGACLSVILGWEKFGSQEKVAVGESKWFRLIMEEFTVALTAPGLTSKPLTNQQKFAAKIAVSLLKLSQVPDWLTSLFDSHLISGIVANISARNVTAEIVNLFSELMARKYLSQEHVVVLHNLFQVCRRQIYEGSSKAQLSEQKVEKAARSTNDVLALLFGLMLDQCADSGTVQEQQNLLREIDLFFQESSRGEQH</sequence>
<evidence type="ECO:0000313" key="1">
    <source>
        <dbReference type="EMBL" id="JAD84259.1"/>
    </source>
</evidence>
<accession>A0A0A9D6P6</accession>
<dbReference type="GO" id="GO:0042138">
    <property type="term" value="P:meiotic DNA double-strand break formation"/>
    <property type="evidence" value="ECO:0007669"/>
    <property type="project" value="InterPro"/>
</dbReference>
<proteinExistence type="predicted"/>
<dbReference type="PANTHER" id="PTHR36379">
    <property type="entry name" value="PROTEIN PRD1"/>
    <property type="match status" value="1"/>
</dbReference>
<name>A0A0A9D6P6_ARUDO</name>
<dbReference type="AlphaFoldDB" id="A0A0A9D6P6"/>
<organism evidence="1">
    <name type="scientific">Arundo donax</name>
    <name type="common">Giant reed</name>
    <name type="synonym">Donax arundinaceus</name>
    <dbReference type="NCBI Taxonomy" id="35708"/>
    <lineage>
        <taxon>Eukaryota</taxon>
        <taxon>Viridiplantae</taxon>
        <taxon>Streptophyta</taxon>
        <taxon>Embryophyta</taxon>
        <taxon>Tracheophyta</taxon>
        <taxon>Spermatophyta</taxon>
        <taxon>Magnoliopsida</taxon>
        <taxon>Liliopsida</taxon>
        <taxon>Poales</taxon>
        <taxon>Poaceae</taxon>
        <taxon>PACMAD clade</taxon>
        <taxon>Arundinoideae</taxon>
        <taxon>Arundineae</taxon>
        <taxon>Arundo</taxon>
    </lineage>
</organism>
<reference evidence="1" key="1">
    <citation type="submission" date="2014-09" db="EMBL/GenBank/DDBJ databases">
        <authorList>
            <person name="Magalhaes I.L.F."/>
            <person name="Oliveira U."/>
            <person name="Santos F.R."/>
            <person name="Vidigal T.H.D.A."/>
            <person name="Brescovit A.D."/>
            <person name="Santos A.J."/>
        </authorList>
    </citation>
    <scope>NUCLEOTIDE SEQUENCE</scope>
    <source>
        <tissue evidence="1">Shoot tissue taken approximately 20 cm above the soil surface</tissue>
    </source>
</reference>
<reference evidence="1" key="2">
    <citation type="journal article" date="2015" name="Data Brief">
        <title>Shoot transcriptome of the giant reed, Arundo donax.</title>
        <authorList>
            <person name="Barrero R.A."/>
            <person name="Guerrero F.D."/>
            <person name="Moolhuijzen P."/>
            <person name="Goolsby J.A."/>
            <person name="Tidwell J."/>
            <person name="Bellgard S.E."/>
            <person name="Bellgard M.I."/>
        </authorList>
    </citation>
    <scope>NUCLEOTIDE SEQUENCE</scope>
    <source>
        <tissue evidence="1">Shoot tissue taken approximately 20 cm above the soil surface</tissue>
    </source>
</reference>